<evidence type="ECO:0000313" key="2">
    <source>
        <dbReference type="EMBL" id="TYS01162.1"/>
    </source>
</evidence>
<name>A0A5D4MHN4_9BACI</name>
<evidence type="ECO:0000313" key="3">
    <source>
        <dbReference type="Proteomes" id="UP000325182"/>
    </source>
</evidence>
<dbReference type="EMBL" id="VTEG01000001">
    <property type="protein sequence ID" value="TYS01162.1"/>
    <property type="molecule type" value="Genomic_DNA"/>
</dbReference>
<dbReference type="InterPro" id="IPR002509">
    <property type="entry name" value="NODB_dom"/>
</dbReference>
<dbReference type="GO" id="GO:0016810">
    <property type="term" value="F:hydrolase activity, acting on carbon-nitrogen (but not peptide) bonds"/>
    <property type="evidence" value="ECO:0007669"/>
    <property type="project" value="InterPro"/>
</dbReference>
<proteinExistence type="predicted"/>
<accession>A0A5D4MHN4</accession>
<dbReference type="Pfam" id="PF01522">
    <property type="entry name" value="Polysacc_deac_1"/>
    <property type="match status" value="1"/>
</dbReference>
<dbReference type="SUPFAM" id="SSF88713">
    <property type="entry name" value="Glycoside hydrolase/deacetylase"/>
    <property type="match status" value="1"/>
</dbReference>
<sequence length="234" mass="26931">MKKKMLFISIAMLSVFFLLIGTYKLMNSRTVQLYGGLTNKVETNQKVVALTFDDGPTKNVDPVLVLLNKYDVKATFFLIGNEIEKNQEEAIKIVEAGHQVGNHTYSHQRMVLKSPSFIKEEIEKTDDLIKSIGYEGEIDFRPPNGKKLAALPYYLDKNKKETITWNIEPDTADDKVEYVKRNIKNGSIILLHPMYDQSGEQLKLLERIIKLLSEEGFEFLTVNELQELKREEQD</sequence>
<dbReference type="GO" id="GO:0005975">
    <property type="term" value="P:carbohydrate metabolic process"/>
    <property type="evidence" value="ECO:0007669"/>
    <property type="project" value="InterPro"/>
</dbReference>
<reference evidence="2 3" key="1">
    <citation type="submission" date="2019-08" db="EMBL/GenBank/DDBJ databases">
        <title>Bacillus genomes from the desert of Cuatro Cienegas, Coahuila.</title>
        <authorList>
            <person name="Olmedo-Alvarez G."/>
        </authorList>
    </citation>
    <scope>NUCLEOTIDE SEQUENCE [LARGE SCALE GENOMIC DNA]</scope>
    <source>
        <strain evidence="2 3">CH128b_4D</strain>
    </source>
</reference>
<dbReference type="InterPro" id="IPR011330">
    <property type="entry name" value="Glyco_hydro/deAcase_b/a-brl"/>
</dbReference>
<gene>
    <name evidence="2" type="ORF">FZC84_00380</name>
</gene>
<evidence type="ECO:0000259" key="1">
    <source>
        <dbReference type="PROSITE" id="PS51677"/>
    </source>
</evidence>
<dbReference type="InterPro" id="IPR050248">
    <property type="entry name" value="Polysacc_deacetylase_ArnD"/>
</dbReference>
<dbReference type="PROSITE" id="PS51677">
    <property type="entry name" value="NODB"/>
    <property type="match status" value="1"/>
</dbReference>
<dbReference type="PANTHER" id="PTHR10587">
    <property type="entry name" value="GLYCOSYL TRANSFERASE-RELATED"/>
    <property type="match status" value="1"/>
</dbReference>
<feature type="domain" description="NodB homology" evidence="1">
    <location>
        <begin position="46"/>
        <end position="220"/>
    </location>
</feature>
<dbReference type="Proteomes" id="UP000325182">
    <property type="component" value="Unassembled WGS sequence"/>
</dbReference>
<dbReference type="RefSeq" id="WP_148952538.1">
    <property type="nucleotide sequence ID" value="NZ_VTEG01000001.1"/>
</dbReference>
<comment type="caution">
    <text evidence="2">The sequence shown here is derived from an EMBL/GenBank/DDBJ whole genome shotgun (WGS) entry which is preliminary data.</text>
</comment>
<protein>
    <submittedName>
        <fullName evidence="2">Polysaccharide deacetylase family protein</fullName>
    </submittedName>
</protein>
<dbReference type="Gene3D" id="3.20.20.370">
    <property type="entry name" value="Glycoside hydrolase/deacetylase"/>
    <property type="match status" value="1"/>
</dbReference>
<dbReference type="PANTHER" id="PTHR10587:SF125">
    <property type="entry name" value="POLYSACCHARIDE DEACETYLASE YHEN-RELATED"/>
    <property type="match status" value="1"/>
</dbReference>
<dbReference type="AlphaFoldDB" id="A0A5D4MHN4"/>
<organism evidence="2 3">
    <name type="scientific">Rossellomorea vietnamensis</name>
    <dbReference type="NCBI Taxonomy" id="218284"/>
    <lineage>
        <taxon>Bacteria</taxon>
        <taxon>Bacillati</taxon>
        <taxon>Bacillota</taxon>
        <taxon>Bacilli</taxon>
        <taxon>Bacillales</taxon>
        <taxon>Bacillaceae</taxon>
        <taxon>Rossellomorea</taxon>
    </lineage>
</organism>